<gene>
    <name evidence="2" type="ORF">MEDL_25365</name>
</gene>
<keyword evidence="1" id="KW-0812">Transmembrane</keyword>
<dbReference type="Proteomes" id="UP000683360">
    <property type="component" value="Unassembled WGS sequence"/>
</dbReference>
<dbReference type="AlphaFoldDB" id="A0A8S3RNQ9"/>
<proteinExistence type="predicted"/>
<protein>
    <submittedName>
        <fullName evidence="2">Uncharacterized protein</fullName>
    </submittedName>
</protein>
<feature type="transmembrane region" description="Helical" evidence="1">
    <location>
        <begin position="163"/>
        <end position="182"/>
    </location>
</feature>
<sequence length="183" mass="20887">MFCQRLRHQFSYDGQNFGKETSIIIYDDIKYSCNTTTKTCISLIVDESTETKQNVIMIVVPVTISVVVILVIIGVIYFKLTTKASKAKIANYGDEPDQKTLSSDNRKGRENTVSELEFSFAETTDVDVFAMQYPPRKENVNVWNGGFKTSENEIYSVFEQRDIISLHAISILIPLFLLYFLIL</sequence>
<accession>A0A8S3RNQ9</accession>
<name>A0A8S3RNQ9_MYTED</name>
<keyword evidence="3" id="KW-1185">Reference proteome</keyword>
<reference evidence="2" key="1">
    <citation type="submission" date="2021-03" db="EMBL/GenBank/DDBJ databases">
        <authorList>
            <person name="Bekaert M."/>
        </authorList>
    </citation>
    <scope>NUCLEOTIDE SEQUENCE</scope>
</reference>
<organism evidence="2 3">
    <name type="scientific">Mytilus edulis</name>
    <name type="common">Blue mussel</name>
    <dbReference type="NCBI Taxonomy" id="6550"/>
    <lineage>
        <taxon>Eukaryota</taxon>
        <taxon>Metazoa</taxon>
        <taxon>Spiralia</taxon>
        <taxon>Lophotrochozoa</taxon>
        <taxon>Mollusca</taxon>
        <taxon>Bivalvia</taxon>
        <taxon>Autobranchia</taxon>
        <taxon>Pteriomorphia</taxon>
        <taxon>Mytilida</taxon>
        <taxon>Mytiloidea</taxon>
        <taxon>Mytilidae</taxon>
        <taxon>Mytilinae</taxon>
        <taxon>Mytilus</taxon>
    </lineage>
</organism>
<dbReference type="EMBL" id="CAJPWZ010001257">
    <property type="protein sequence ID" value="CAG2211169.1"/>
    <property type="molecule type" value="Genomic_DNA"/>
</dbReference>
<feature type="transmembrane region" description="Helical" evidence="1">
    <location>
        <begin position="55"/>
        <end position="78"/>
    </location>
</feature>
<evidence type="ECO:0000313" key="3">
    <source>
        <dbReference type="Proteomes" id="UP000683360"/>
    </source>
</evidence>
<keyword evidence="1" id="KW-0472">Membrane</keyword>
<evidence type="ECO:0000313" key="2">
    <source>
        <dbReference type="EMBL" id="CAG2211169.1"/>
    </source>
</evidence>
<keyword evidence="1" id="KW-1133">Transmembrane helix</keyword>
<comment type="caution">
    <text evidence="2">The sequence shown here is derived from an EMBL/GenBank/DDBJ whole genome shotgun (WGS) entry which is preliminary data.</text>
</comment>
<evidence type="ECO:0000256" key="1">
    <source>
        <dbReference type="SAM" id="Phobius"/>
    </source>
</evidence>